<evidence type="ECO:0000256" key="1">
    <source>
        <dbReference type="ARBA" id="ARBA00008072"/>
    </source>
</evidence>
<dbReference type="Gene3D" id="3.40.50.720">
    <property type="entry name" value="NAD(P)-binding Rossmann-like Domain"/>
    <property type="match status" value="1"/>
</dbReference>
<name>A0AAD6HN95_9EURO</name>
<dbReference type="InterPro" id="IPR011032">
    <property type="entry name" value="GroES-like_sf"/>
</dbReference>
<dbReference type="InterPro" id="IPR013154">
    <property type="entry name" value="ADH-like_N"/>
</dbReference>
<dbReference type="AlphaFoldDB" id="A0AAD6HN95"/>
<dbReference type="SUPFAM" id="SSF50129">
    <property type="entry name" value="GroES-like"/>
    <property type="match status" value="1"/>
</dbReference>
<organism evidence="4 5">
    <name type="scientific">Penicillium malachiteum</name>
    <dbReference type="NCBI Taxonomy" id="1324776"/>
    <lineage>
        <taxon>Eukaryota</taxon>
        <taxon>Fungi</taxon>
        <taxon>Dikarya</taxon>
        <taxon>Ascomycota</taxon>
        <taxon>Pezizomycotina</taxon>
        <taxon>Eurotiomycetes</taxon>
        <taxon>Eurotiomycetidae</taxon>
        <taxon>Eurotiales</taxon>
        <taxon>Aspergillaceae</taxon>
        <taxon>Penicillium</taxon>
    </lineage>
</organism>
<dbReference type="SMART" id="SM00829">
    <property type="entry name" value="PKS_ER"/>
    <property type="match status" value="1"/>
</dbReference>
<dbReference type="InterPro" id="IPR013149">
    <property type="entry name" value="ADH-like_C"/>
</dbReference>
<protein>
    <submittedName>
        <fullName evidence="4">Alcohol dehydrogenase</fullName>
    </submittedName>
</protein>
<reference evidence="4" key="2">
    <citation type="submission" date="2023-01" db="EMBL/GenBank/DDBJ databases">
        <authorList>
            <person name="Petersen C."/>
        </authorList>
    </citation>
    <scope>NUCLEOTIDE SEQUENCE</scope>
    <source>
        <strain evidence="4">IBT 17514</strain>
    </source>
</reference>
<dbReference type="Pfam" id="PF08240">
    <property type="entry name" value="ADH_N"/>
    <property type="match status" value="1"/>
</dbReference>
<dbReference type="InterPro" id="IPR020843">
    <property type="entry name" value="ER"/>
</dbReference>
<dbReference type="CDD" id="cd08249">
    <property type="entry name" value="enoyl_reductase_like"/>
    <property type="match status" value="1"/>
</dbReference>
<dbReference type="InterPro" id="IPR047122">
    <property type="entry name" value="Trans-enoyl_RdTase-like"/>
</dbReference>
<feature type="domain" description="Enoyl reductase (ER)" evidence="3">
    <location>
        <begin position="7"/>
        <end position="338"/>
    </location>
</feature>
<evidence type="ECO:0000313" key="4">
    <source>
        <dbReference type="EMBL" id="KAJ5727945.1"/>
    </source>
</evidence>
<dbReference type="Gene3D" id="3.90.180.10">
    <property type="entry name" value="Medium-chain alcohol dehydrogenases, catalytic domain"/>
    <property type="match status" value="1"/>
</dbReference>
<accession>A0AAD6HN95</accession>
<sequence>MKSVVVRAHPLRCDIEDVPIPHPGPHEVLIKVIYCSSNPRDWKAPDHLLPGEEINQGNEMSGIVESIGTEVYEFRIGDRVAAAHPMQTANGTYAEYATAPVNTCFLLPPNISLEEGCTVPFALCTAALGFYQRLRIPFPTSPQNAEIQTPLIVYGASSSVGAYTLKLAKLGKFTKIIAVCGNGRSYVESLGVATHFVDYRSGNVVNDLRAALDGEKCYHAVDAVNTGASWNNLVQVIEQQGSRISVYLPRLDYSSIPAGIEIGVVFFGTVHGESTPFHDMKCEEDVDFAYALFRLMGKWLAEGKMSGHPYQVLPNGLASVEHGLQLLKDGKISAQKLIYRVADTPGLNSD</sequence>
<dbReference type="EMBL" id="JAQJAN010000006">
    <property type="protein sequence ID" value="KAJ5727945.1"/>
    <property type="molecule type" value="Genomic_DNA"/>
</dbReference>
<dbReference type="PANTHER" id="PTHR45348:SF5">
    <property type="entry name" value="OXIDOREDUCTASE, PUTATIVE (AFU_ORTHOLOGUE AFUA_8G01420)-RELATED"/>
    <property type="match status" value="1"/>
</dbReference>
<dbReference type="GO" id="GO:0016651">
    <property type="term" value="F:oxidoreductase activity, acting on NAD(P)H"/>
    <property type="evidence" value="ECO:0007669"/>
    <property type="project" value="InterPro"/>
</dbReference>
<proteinExistence type="inferred from homology"/>
<dbReference type="Pfam" id="PF00107">
    <property type="entry name" value="ADH_zinc_N"/>
    <property type="match status" value="1"/>
</dbReference>
<keyword evidence="2" id="KW-0560">Oxidoreductase</keyword>
<gene>
    <name evidence="4" type="ORF">N7493_005765</name>
</gene>
<reference evidence="4" key="1">
    <citation type="journal article" date="2023" name="IMA Fungus">
        <title>Comparative genomic study of the Penicillium genus elucidates a diverse pangenome and 15 lateral gene transfer events.</title>
        <authorList>
            <person name="Petersen C."/>
            <person name="Sorensen T."/>
            <person name="Nielsen M.R."/>
            <person name="Sondergaard T.E."/>
            <person name="Sorensen J.L."/>
            <person name="Fitzpatrick D.A."/>
            <person name="Frisvad J.C."/>
            <person name="Nielsen K.L."/>
        </authorList>
    </citation>
    <scope>NUCLEOTIDE SEQUENCE</scope>
    <source>
        <strain evidence="4">IBT 17514</strain>
    </source>
</reference>
<evidence type="ECO:0000313" key="5">
    <source>
        <dbReference type="Proteomes" id="UP001215712"/>
    </source>
</evidence>
<dbReference type="InterPro" id="IPR036291">
    <property type="entry name" value="NAD(P)-bd_dom_sf"/>
</dbReference>
<dbReference type="PANTHER" id="PTHR45348">
    <property type="entry name" value="HYPOTHETICAL OXIDOREDUCTASE (EUROFUNG)"/>
    <property type="match status" value="1"/>
</dbReference>
<evidence type="ECO:0000259" key="3">
    <source>
        <dbReference type="SMART" id="SM00829"/>
    </source>
</evidence>
<evidence type="ECO:0000256" key="2">
    <source>
        <dbReference type="ARBA" id="ARBA00023002"/>
    </source>
</evidence>
<comment type="caution">
    <text evidence="4">The sequence shown here is derived from an EMBL/GenBank/DDBJ whole genome shotgun (WGS) entry which is preliminary data.</text>
</comment>
<dbReference type="SUPFAM" id="SSF51735">
    <property type="entry name" value="NAD(P)-binding Rossmann-fold domains"/>
    <property type="match status" value="1"/>
</dbReference>
<dbReference type="Proteomes" id="UP001215712">
    <property type="component" value="Unassembled WGS sequence"/>
</dbReference>
<keyword evidence="5" id="KW-1185">Reference proteome</keyword>
<comment type="similarity">
    <text evidence="1">Belongs to the zinc-containing alcohol dehydrogenase family.</text>
</comment>